<dbReference type="InterPro" id="IPR036179">
    <property type="entry name" value="Ig-like_dom_sf"/>
</dbReference>
<feature type="compositionally biased region" description="Low complexity" evidence="1">
    <location>
        <begin position="402"/>
        <end position="420"/>
    </location>
</feature>
<dbReference type="OrthoDB" id="6478865at2759"/>
<dbReference type="STRING" id="6669.E9G576"/>
<gene>
    <name evidence="3" type="ORF">DAPPUDRAFT_238102</name>
</gene>
<dbReference type="AlphaFoldDB" id="E9G576"/>
<proteinExistence type="predicted"/>
<dbReference type="PANTHER" id="PTHR21261">
    <property type="entry name" value="BEAT PROTEIN"/>
    <property type="match status" value="1"/>
</dbReference>
<dbReference type="HOGENOM" id="CLU_554620_0_0_1"/>
<keyword evidence="4" id="KW-1185">Reference proteome</keyword>
<dbReference type="InterPro" id="IPR013783">
    <property type="entry name" value="Ig-like_fold"/>
</dbReference>
<evidence type="ECO:0000313" key="3">
    <source>
        <dbReference type="EMBL" id="EFX85426.1"/>
    </source>
</evidence>
<evidence type="ECO:0000259" key="2">
    <source>
        <dbReference type="PROSITE" id="PS50835"/>
    </source>
</evidence>
<evidence type="ECO:0000256" key="1">
    <source>
        <dbReference type="SAM" id="MobiDB-lite"/>
    </source>
</evidence>
<dbReference type="Proteomes" id="UP000000305">
    <property type="component" value="Unassembled WGS sequence"/>
</dbReference>
<feature type="domain" description="Ig-like" evidence="2">
    <location>
        <begin position="159"/>
        <end position="272"/>
    </location>
</feature>
<dbReference type="PROSITE" id="PS50835">
    <property type="entry name" value="IG_LIKE"/>
    <property type="match status" value="1"/>
</dbReference>
<dbReference type="KEGG" id="dpx:DAPPUDRAFT_238102"/>
<accession>E9G576</accession>
<dbReference type="eggNOG" id="ENOG502S1P4">
    <property type="taxonomic scope" value="Eukaryota"/>
</dbReference>
<reference evidence="3 4" key="1">
    <citation type="journal article" date="2011" name="Science">
        <title>The ecoresponsive genome of Daphnia pulex.</title>
        <authorList>
            <person name="Colbourne J.K."/>
            <person name="Pfrender M.E."/>
            <person name="Gilbert D."/>
            <person name="Thomas W.K."/>
            <person name="Tucker A."/>
            <person name="Oakley T.H."/>
            <person name="Tokishita S."/>
            <person name="Aerts A."/>
            <person name="Arnold G.J."/>
            <person name="Basu M.K."/>
            <person name="Bauer D.J."/>
            <person name="Caceres C.E."/>
            <person name="Carmel L."/>
            <person name="Casola C."/>
            <person name="Choi J.H."/>
            <person name="Detter J.C."/>
            <person name="Dong Q."/>
            <person name="Dusheyko S."/>
            <person name="Eads B.D."/>
            <person name="Frohlich T."/>
            <person name="Geiler-Samerotte K.A."/>
            <person name="Gerlach D."/>
            <person name="Hatcher P."/>
            <person name="Jogdeo S."/>
            <person name="Krijgsveld J."/>
            <person name="Kriventseva E.V."/>
            <person name="Kultz D."/>
            <person name="Laforsch C."/>
            <person name="Lindquist E."/>
            <person name="Lopez J."/>
            <person name="Manak J.R."/>
            <person name="Muller J."/>
            <person name="Pangilinan J."/>
            <person name="Patwardhan R.P."/>
            <person name="Pitluck S."/>
            <person name="Pritham E.J."/>
            <person name="Rechtsteiner A."/>
            <person name="Rho M."/>
            <person name="Rogozin I.B."/>
            <person name="Sakarya O."/>
            <person name="Salamov A."/>
            <person name="Schaack S."/>
            <person name="Shapiro H."/>
            <person name="Shiga Y."/>
            <person name="Skalitzky C."/>
            <person name="Smith Z."/>
            <person name="Souvorov A."/>
            <person name="Sung W."/>
            <person name="Tang Z."/>
            <person name="Tsuchiya D."/>
            <person name="Tu H."/>
            <person name="Vos H."/>
            <person name="Wang M."/>
            <person name="Wolf Y.I."/>
            <person name="Yamagata H."/>
            <person name="Yamada T."/>
            <person name="Ye Y."/>
            <person name="Shaw J.R."/>
            <person name="Andrews J."/>
            <person name="Crease T.J."/>
            <person name="Tang H."/>
            <person name="Lucas S.M."/>
            <person name="Robertson H.M."/>
            <person name="Bork P."/>
            <person name="Koonin E.V."/>
            <person name="Zdobnov E.M."/>
            <person name="Grigoriev I.V."/>
            <person name="Lynch M."/>
            <person name="Boore J.L."/>
        </authorList>
    </citation>
    <scope>NUCLEOTIDE SEQUENCE [LARGE SCALE GENOMIC DNA]</scope>
</reference>
<sequence length="492" mass="54677">MIHQSVNSNVSLIGPNQQTTMTKIFSIPRVNPLRAPVSCIRAVLTVCYIARLPTQQVLPLANLVSWFGYPCLAFPICATNTTAFYLETASNSFCSFFGSVRMLDGILWIRCIRHRQRSVYHRPTGLNMSSLVFVLLFFTVTGNVPAVCGSVSGVTDSGPMLQIVEMRVPSVVEDGSATSVILDCDYVLRSADKKSELVVQWYFQNGSSPVYQWIPGKRPQDLGVLKGRLNLDYRASNDPHKRHRALEILKPTYELSGVYRCKVATVEEEAVAARTMIVYTPARNLEIWHQKMSFDAVNVTCRVEGISPRPKLQLYRGDRPGVEMDGMPAEVVNRRGLYDVTLYRVVHDRSLRQETIFECVLSIPATQYQIARRLIYYPGPKKWPEKIQSFFGRLAPKSPAPIRSSSSSSSSISSGSSSGRNQTKKCRSILPAAGIGASVKERFQLAVQIVTRECRKSVGCFDCVKADEAEAFKGDGGRRSALSTYVTVDGAF</sequence>
<dbReference type="PANTHER" id="PTHR21261:SF2">
    <property type="entry name" value="GH04238P-RELATED"/>
    <property type="match status" value="1"/>
</dbReference>
<dbReference type="SUPFAM" id="SSF48726">
    <property type="entry name" value="Immunoglobulin"/>
    <property type="match status" value="1"/>
</dbReference>
<feature type="region of interest" description="Disordered" evidence="1">
    <location>
        <begin position="398"/>
        <end position="424"/>
    </location>
</feature>
<dbReference type="InParanoid" id="E9G576"/>
<dbReference type="EMBL" id="GL732532">
    <property type="protein sequence ID" value="EFX85426.1"/>
    <property type="molecule type" value="Genomic_DNA"/>
</dbReference>
<evidence type="ECO:0000313" key="4">
    <source>
        <dbReference type="Proteomes" id="UP000000305"/>
    </source>
</evidence>
<dbReference type="Gene3D" id="2.60.40.10">
    <property type="entry name" value="Immunoglobulins"/>
    <property type="match status" value="2"/>
</dbReference>
<protein>
    <recommendedName>
        <fullName evidence="2">Ig-like domain-containing protein</fullName>
    </recommendedName>
</protein>
<organism evidence="3 4">
    <name type="scientific">Daphnia pulex</name>
    <name type="common">Water flea</name>
    <dbReference type="NCBI Taxonomy" id="6669"/>
    <lineage>
        <taxon>Eukaryota</taxon>
        <taxon>Metazoa</taxon>
        <taxon>Ecdysozoa</taxon>
        <taxon>Arthropoda</taxon>
        <taxon>Crustacea</taxon>
        <taxon>Branchiopoda</taxon>
        <taxon>Diplostraca</taxon>
        <taxon>Cladocera</taxon>
        <taxon>Anomopoda</taxon>
        <taxon>Daphniidae</taxon>
        <taxon>Daphnia</taxon>
    </lineage>
</organism>
<name>E9G576_DAPPU</name>
<dbReference type="InterPro" id="IPR007110">
    <property type="entry name" value="Ig-like_dom"/>
</dbReference>